<feature type="domain" description="Major facilitator superfamily (MFS) profile" evidence="6">
    <location>
        <begin position="104"/>
        <end position="568"/>
    </location>
</feature>
<dbReference type="InterPro" id="IPR020846">
    <property type="entry name" value="MFS_dom"/>
</dbReference>
<feature type="transmembrane region" description="Helical" evidence="5">
    <location>
        <begin position="181"/>
        <end position="199"/>
    </location>
</feature>
<dbReference type="Gene3D" id="1.20.1250.20">
    <property type="entry name" value="MFS general substrate transporter like domains"/>
    <property type="match status" value="2"/>
</dbReference>
<dbReference type="EMBL" id="JADAQX010000100">
    <property type="protein sequence ID" value="KAF8821990.1"/>
    <property type="molecule type" value="Genomic_DNA"/>
</dbReference>
<keyword evidence="8" id="KW-1185">Reference proteome</keyword>
<evidence type="ECO:0000256" key="3">
    <source>
        <dbReference type="ARBA" id="ARBA00022989"/>
    </source>
</evidence>
<evidence type="ECO:0000313" key="7">
    <source>
        <dbReference type="EMBL" id="KAF8821990.1"/>
    </source>
</evidence>
<evidence type="ECO:0000256" key="2">
    <source>
        <dbReference type="ARBA" id="ARBA00022692"/>
    </source>
</evidence>
<dbReference type="InterPro" id="IPR036259">
    <property type="entry name" value="MFS_trans_sf"/>
</dbReference>
<feature type="transmembrane region" description="Helical" evidence="5">
    <location>
        <begin position="377"/>
        <end position="396"/>
    </location>
</feature>
<dbReference type="Pfam" id="PF07690">
    <property type="entry name" value="MFS_1"/>
    <property type="match status" value="1"/>
</dbReference>
<feature type="transmembrane region" description="Helical" evidence="5">
    <location>
        <begin position="142"/>
        <end position="169"/>
    </location>
</feature>
<dbReference type="PANTHER" id="PTHR43184:SF12">
    <property type="entry name" value="SUGAR PHOSPHATE EXCHANGER 3"/>
    <property type="match status" value="1"/>
</dbReference>
<feature type="transmembrane region" description="Helical" evidence="5">
    <location>
        <begin position="237"/>
        <end position="264"/>
    </location>
</feature>
<keyword evidence="3 5" id="KW-1133">Transmembrane helix</keyword>
<proteinExistence type="predicted"/>
<feature type="transmembrane region" description="Helical" evidence="5">
    <location>
        <begin position="205"/>
        <end position="225"/>
    </location>
</feature>
<keyword evidence="2 5" id="KW-0812">Transmembrane</keyword>
<keyword evidence="4 5" id="KW-0472">Membrane</keyword>
<feature type="transmembrane region" description="Helical" evidence="5">
    <location>
        <begin position="416"/>
        <end position="437"/>
    </location>
</feature>
<accession>A0ABQ7JDB7</accession>
<feature type="transmembrane region" description="Helical" evidence="5">
    <location>
        <begin position="544"/>
        <end position="564"/>
    </location>
</feature>
<dbReference type="PANTHER" id="PTHR43184">
    <property type="entry name" value="MAJOR FACILITATOR SUPERFAMILY TRANSPORTER 16, ISOFORM B"/>
    <property type="match status" value="1"/>
</dbReference>
<dbReference type="InterPro" id="IPR011701">
    <property type="entry name" value="MFS"/>
</dbReference>
<feature type="transmembrane region" description="Helical" evidence="5">
    <location>
        <begin position="99"/>
        <end position="122"/>
    </location>
</feature>
<feature type="transmembrane region" description="Helical" evidence="5">
    <location>
        <begin position="473"/>
        <end position="498"/>
    </location>
</feature>
<feature type="transmembrane region" description="Helical" evidence="5">
    <location>
        <begin position="270"/>
        <end position="288"/>
    </location>
</feature>
<evidence type="ECO:0000259" key="6">
    <source>
        <dbReference type="PROSITE" id="PS50850"/>
    </source>
</evidence>
<dbReference type="Proteomes" id="UP000823046">
    <property type="component" value="Unassembled WGS sequence"/>
</dbReference>
<feature type="transmembrane region" description="Helical" evidence="5">
    <location>
        <begin position="449"/>
        <end position="467"/>
    </location>
</feature>
<comment type="subcellular location">
    <subcellularLocation>
        <location evidence="1">Membrane</location>
        <topology evidence="1">Multi-pass membrane protein</topology>
    </subcellularLocation>
</comment>
<organism evidence="7 8">
    <name type="scientific">Cardiosporidium cionae</name>
    <dbReference type="NCBI Taxonomy" id="476202"/>
    <lineage>
        <taxon>Eukaryota</taxon>
        <taxon>Sar</taxon>
        <taxon>Alveolata</taxon>
        <taxon>Apicomplexa</taxon>
        <taxon>Aconoidasida</taxon>
        <taxon>Nephromycida</taxon>
        <taxon>Cardiosporidium</taxon>
    </lineage>
</organism>
<sequence length="576" mass="64783">MLVSLHHLSDRSQELPSMSAYRNGLIQSALQKLKEDQASYNLPATFRRSSNEETEAIGTTTSKSPVGVFTKLPSYQWEQEPNGKRVAPASFPSIWKAKLCFTSSFSFPYLTFFLPYLAYSALYCSRKPLSLVKSVMQDKLEMTAFSLSWIDTSFAIAYALGQILFPYYLEKTFQGDIRSPILILFSLISVTMYALAHTYSNFVFLFFWGINGLLNAPVFSLLINYMMPFIPTESRGFFFGLWITSQQTGSIISAAISAMALHYFEWRSVFRFPAFITLPIGFLVWKFLPICGDKRWRIVSKKKEKEYDEMESAPFVSSDAAEIKDDFVQKAVDASCDSNRFAREYDSSSNRVDISSTTDPLPPQTAMLSHILMEPSILLDILSVSLAYFCVKAIRYSIVNWFPLYLSDVHFFETNAIPGMIVLFDVGGIVGMIMTGFLTDTLFKGRKAYFISFSCLLTGFCGIFLVLHGGREFIPTVLFLAGLSLAGPEALLATVLCQDICEKWRLGREFSVLICGIINGVGSMGVVVQGYWTASISESYGWDSVFAVYGLVLVIASFSLYPVARERKYRHLPKPL</sequence>
<feature type="transmembrane region" description="Helical" evidence="5">
    <location>
        <begin position="510"/>
        <end position="532"/>
    </location>
</feature>
<evidence type="ECO:0000256" key="4">
    <source>
        <dbReference type="ARBA" id="ARBA00023136"/>
    </source>
</evidence>
<protein>
    <submittedName>
        <fullName evidence="7">Zinc finger protein 36 family 3 protein</fullName>
    </submittedName>
</protein>
<comment type="caution">
    <text evidence="7">The sequence shown here is derived from an EMBL/GenBank/DDBJ whole genome shotgun (WGS) entry which is preliminary data.</text>
</comment>
<gene>
    <name evidence="7" type="ORF">IE077_001255</name>
</gene>
<reference evidence="7 8" key="1">
    <citation type="journal article" date="2020" name="bioRxiv">
        <title>Metabolic contributions of an alphaproteobacterial endosymbiont in the apicomplexan Cardiosporidium cionae.</title>
        <authorList>
            <person name="Hunter E.S."/>
            <person name="Paight C.J."/>
            <person name="Lane C.E."/>
        </authorList>
    </citation>
    <scope>NUCLEOTIDE SEQUENCE [LARGE SCALE GENOMIC DNA]</scope>
    <source>
        <strain evidence="7">ESH_2018</strain>
    </source>
</reference>
<name>A0ABQ7JDB7_9APIC</name>
<dbReference type="SUPFAM" id="SSF103473">
    <property type="entry name" value="MFS general substrate transporter"/>
    <property type="match status" value="1"/>
</dbReference>
<evidence type="ECO:0000256" key="1">
    <source>
        <dbReference type="ARBA" id="ARBA00004141"/>
    </source>
</evidence>
<evidence type="ECO:0000256" key="5">
    <source>
        <dbReference type="SAM" id="Phobius"/>
    </source>
</evidence>
<evidence type="ECO:0000313" key="8">
    <source>
        <dbReference type="Proteomes" id="UP000823046"/>
    </source>
</evidence>
<dbReference type="PROSITE" id="PS50850">
    <property type="entry name" value="MFS"/>
    <property type="match status" value="1"/>
</dbReference>